<evidence type="ECO:0000259" key="2">
    <source>
        <dbReference type="PROSITE" id="PS50076"/>
    </source>
</evidence>
<dbReference type="PROSITE" id="PS50076">
    <property type="entry name" value="DNAJ_2"/>
    <property type="match status" value="1"/>
</dbReference>
<dbReference type="Proteomes" id="UP001265746">
    <property type="component" value="Unassembled WGS sequence"/>
</dbReference>
<name>A0AAD9SGH1_PHOAM</name>
<dbReference type="PANTHER" id="PTHR44240:SF10">
    <property type="entry name" value="J DOMAIN-CONTAINING PROTEIN"/>
    <property type="match status" value="1"/>
</dbReference>
<evidence type="ECO:0000313" key="3">
    <source>
        <dbReference type="EMBL" id="KAK2607113.1"/>
    </source>
</evidence>
<dbReference type="Gene3D" id="1.10.287.110">
    <property type="entry name" value="DnaJ domain"/>
    <property type="match status" value="1"/>
</dbReference>
<feature type="domain" description="J" evidence="2">
    <location>
        <begin position="8"/>
        <end position="99"/>
    </location>
</feature>
<reference evidence="3" key="1">
    <citation type="submission" date="2023-06" db="EMBL/GenBank/DDBJ databases">
        <authorList>
            <person name="Noh H."/>
        </authorList>
    </citation>
    <scope>NUCLEOTIDE SEQUENCE</scope>
    <source>
        <strain evidence="3">DUCC20226</strain>
    </source>
</reference>
<dbReference type="InterPro" id="IPR036869">
    <property type="entry name" value="J_dom_sf"/>
</dbReference>
<evidence type="ECO:0000256" key="1">
    <source>
        <dbReference type="SAM" id="MobiDB-lite"/>
    </source>
</evidence>
<dbReference type="AlphaFoldDB" id="A0AAD9SGH1"/>
<dbReference type="EMBL" id="JAUJFL010000003">
    <property type="protein sequence ID" value="KAK2607113.1"/>
    <property type="molecule type" value="Genomic_DNA"/>
</dbReference>
<organism evidence="3 4">
    <name type="scientific">Phomopsis amygdali</name>
    <name type="common">Fusicoccum amygdali</name>
    <dbReference type="NCBI Taxonomy" id="1214568"/>
    <lineage>
        <taxon>Eukaryota</taxon>
        <taxon>Fungi</taxon>
        <taxon>Dikarya</taxon>
        <taxon>Ascomycota</taxon>
        <taxon>Pezizomycotina</taxon>
        <taxon>Sordariomycetes</taxon>
        <taxon>Sordariomycetidae</taxon>
        <taxon>Diaporthales</taxon>
        <taxon>Diaporthaceae</taxon>
        <taxon>Diaporthe</taxon>
    </lineage>
</organism>
<proteinExistence type="predicted"/>
<accession>A0AAD9SGH1</accession>
<dbReference type="CDD" id="cd06257">
    <property type="entry name" value="DnaJ"/>
    <property type="match status" value="1"/>
</dbReference>
<dbReference type="InterPro" id="IPR052276">
    <property type="entry name" value="Diphthamide-biosynth_chaperone"/>
</dbReference>
<sequence>MSDAKVRDLYADLGLAGQQVSQREIRDAYKKLALKSHPDKNLGGDPGATVEFVKASPHLLFTFLLGLFHIRACDVQNAYEILGDPEKRAEFGQSYSRFQHHAKTKSKQKYKPGCQPSSDELRSSWEQKQATMQQRTEALRREYAAQQAQHLPDQEFKDWWNQNVDQMFNCIKRSTKDTMRRENGAFAQREVDEASQLREEKAGCERAAAEQARAEDVGFIIKEAKESILILAGMEKRPKNLSLRECIKQWEDDYIQRLVQRTNGLLDYLWTKSVAGGWICPEIKDAVKVDQLVGLILRGTWTDSNFPPETRSRAASLLKIWLDPTVLRKVCSG</sequence>
<gene>
    <name evidence="3" type="ORF">N8I77_005817</name>
</gene>
<protein>
    <recommendedName>
        <fullName evidence="2">J domain-containing protein</fullName>
    </recommendedName>
</protein>
<dbReference type="SUPFAM" id="SSF46565">
    <property type="entry name" value="Chaperone J-domain"/>
    <property type="match status" value="1"/>
</dbReference>
<dbReference type="Pfam" id="PF00226">
    <property type="entry name" value="DnaJ"/>
    <property type="match status" value="1"/>
</dbReference>
<keyword evidence="4" id="KW-1185">Reference proteome</keyword>
<comment type="caution">
    <text evidence="3">The sequence shown here is derived from an EMBL/GenBank/DDBJ whole genome shotgun (WGS) entry which is preliminary data.</text>
</comment>
<dbReference type="PANTHER" id="PTHR44240">
    <property type="entry name" value="DNAJ DOMAIN (PROKARYOTIC HEAT SHOCK PROTEIN)-RELATED"/>
    <property type="match status" value="1"/>
</dbReference>
<dbReference type="InterPro" id="IPR001623">
    <property type="entry name" value="DnaJ_domain"/>
</dbReference>
<feature type="region of interest" description="Disordered" evidence="1">
    <location>
        <begin position="102"/>
        <end position="133"/>
    </location>
</feature>
<evidence type="ECO:0000313" key="4">
    <source>
        <dbReference type="Proteomes" id="UP001265746"/>
    </source>
</evidence>
<dbReference type="PRINTS" id="PR00625">
    <property type="entry name" value="JDOMAIN"/>
</dbReference>
<dbReference type="SMART" id="SM00271">
    <property type="entry name" value="DnaJ"/>
    <property type="match status" value="1"/>
</dbReference>